<name>A0A9N8DPR1_9STRA</name>
<comment type="caution">
    <text evidence="2">The sequence shown here is derived from an EMBL/GenBank/DDBJ whole genome shotgun (WGS) entry which is preliminary data.</text>
</comment>
<evidence type="ECO:0000313" key="2">
    <source>
        <dbReference type="EMBL" id="CAB9506882.1"/>
    </source>
</evidence>
<organism evidence="2 3">
    <name type="scientific">Seminavis robusta</name>
    <dbReference type="NCBI Taxonomy" id="568900"/>
    <lineage>
        <taxon>Eukaryota</taxon>
        <taxon>Sar</taxon>
        <taxon>Stramenopiles</taxon>
        <taxon>Ochrophyta</taxon>
        <taxon>Bacillariophyta</taxon>
        <taxon>Bacillariophyceae</taxon>
        <taxon>Bacillariophycidae</taxon>
        <taxon>Naviculales</taxon>
        <taxon>Naviculaceae</taxon>
        <taxon>Seminavis</taxon>
    </lineage>
</organism>
<dbReference type="Gene3D" id="3.90.320.10">
    <property type="match status" value="1"/>
</dbReference>
<evidence type="ECO:0000259" key="1">
    <source>
        <dbReference type="Pfam" id="PF12705"/>
    </source>
</evidence>
<accession>A0A9N8DPR1</accession>
<dbReference type="AlphaFoldDB" id="A0A9N8DPR1"/>
<dbReference type="Proteomes" id="UP001153069">
    <property type="component" value="Unassembled WGS sequence"/>
</dbReference>
<sequence>MYRTPQLNYRYGNQFIRVVTSLLDEVCTKFDRSAVIDKHYDRWQQTKHPMYYKKSKREILEMWRINGEAAMEEGRLLHQAIEAYFKNEEIEYDQSRKEWKQFLAFLEEYYLTAYRTEKNLLSSEHKLAGKVDLIVQNEDGTYTMYDWKRSKHGILQDSNYDRNCKQLNLYREIFETEYGIKVRSMFIVRFHPSAPNYEVVEVERMEAETIAMLEQPQDLVQSITFVPLCI</sequence>
<proteinExistence type="predicted"/>
<protein>
    <recommendedName>
        <fullName evidence="1">PD-(D/E)XK endonuclease-like domain-containing protein</fullName>
    </recommendedName>
</protein>
<reference evidence="2" key="1">
    <citation type="submission" date="2020-06" db="EMBL/GenBank/DDBJ databases">
        <authorList>
            <consortium name="Plant Systems Biology data submission"/>
        </authorList>
    </citation>
    <scope>NUCLEOTIDE SEQUENCE</scope>
    <source>
        <strain evidence="2">D6</strain>
    </source>
</reference>
<evidence type="ECO:0000313" key="3">
    <source>
        <dbReference type="Proteomes" id="UP001153069"/>
    </source>
</evidence>
<dbReference type="InterPro" id="IPR011604">
    <property type="entry name" value="PDDEXK-like_dom_sf"/>
</dbReference>
<dbReference type="EMBL" id="CAICTM010000282">
    <property type="protein sequence ID" value="CAB9506882.1"/>
    <property type="molecule type" value="Genomic_DNA"/>
</dbReference>
<dbReference type="InterPro" id="IPR038726">
    <property type="entry name" value="PDDEXK_AddAB-type"/>
</dbReference>
<dbReference type="Pfam" id="PF12705">
    <property type="entry name" value="PDDEXK_1"/>
    <property type="match status" value="1"/>
</dbReference>
<feature type="domain" description="PD-(D/E)XK endonuclease-like" evidence="1">
    <location>
        <begin position="75"/>
        <end position="203"/>
    </location>
</feature>
<gene>
    <name evidence="2" type="ORF">SEMRO_283_G107630.1</name>
</gene>
<keyword evidence="3" id="KW-1185">Reference proteome</keyword>
<dbReference type="OrthoDB" id="448923at2759"/>